<organism evidence="1 2">
    <name type="scientific">Sphaerobacter thermophilus (strain ATCC 49802 / DSM 20745 / KCCM 41009 / NCIMB 13125 / S 6022)</name>
    <dbReference type="NCBI Taxonomy" id="479434"/>
    <lineage>
        <taxon>Bacteria</taxon>
        <taxon>Pseudomonadati</taxon>
        <taxon>Thermomicrobiota</taxon>
        <taxon>Thermomicrobia</taxon>
        <taxon>Sphaerobacterales</taxon>
        <taxon>Sphaerobacterineae</taxon>
        <taxon>Sphaerobacteraceae</taxon>
        <taxon>Sphaerobacter</taxon>
    </lineage>
</organism>
<reference evidence="2" key="1">
    <citation type="submission" date="2009-11" db="EMBL/GenBank/DDBJ databases">
        <title>The complete chromosome 2 of Sphaerobacter thermophilus DSM 20745.</title>
        <authorList>
            <person name="Lucas S."/>
            <person name="Copeland A."/>
            <person name="Lapidus A."/>
            <person name="Glavina del Rio T."/>
            <person name="Dalin E."/>
            <person name="Tice H."/>
            <person name="Bruce D."/>
            <person name="Goodwin L."/>
            <person name="Pitluck S."/>
            <person name="Kyrpides N."/>
            <person name="Mavromatis K."/>
            <person name="Ivanova N."/>
            <person name="Mikhailova N."/>
            <person name="LaButti K.M."/>
            <person name="Clum A."/>
            <person name="Sun H.I."/>
            <person name="Brettin T."/>
            <person name="Detter J.C."/>
            <person name="Han C."/>
            <person name="Larimer F."/>
            <person name="Land M."/>
            <person name="Hauser L."/>
            <person name="Markowitz V."/>
            <person name="Cheng J.F."/>
            <person name="Hugenholtz P."/>
            <person name="Woyke T."/>
            <person name="Wu D."/>
            <person name="Steenblock K."/>
            <person name="Schneider S."/>
            <person name="Pukall R."/>
            <person name="Goeker M."/>
            <person name="Klenk H.P."/>
            <person name="Eisen J.A."/>
        </authorList>
    </citation>
    <scope>NUCLEOTIDE SEQUENCE [LARGE SCALE GENOMIC DNA]</scope>
    <source>
        <strain evidence="2">ATCC 49802 / DSM 20745 / S 6022</strain>
    </source>
</reference>
<dbReference type="EMBL" id="CP001824">
    <property type="protein sequence ID" value="ACZ40477.1"/>
    <property type="molecule type" value="Genomic_DNA"/>
</dbReference>
<evidence type="ECO:0000313" key="2">
    <source>
        <dbReference type="Proteomes" id="UP000002027"/>
    </source>
</evidence>
<evidence type="ECO:0000313" key="1">
    <source>
        <dbReference type="EMBL" id="ACZ40477.1"/>
    </source>
</evidence>
<dbReference type="KEGG" id="sti:Sthe_3076"/>
<gene>
    <name evidence="1" type="ordered locus">Sthe_3076</name>
</gene>
<dbReference type="HOGENOM" id="CLU_2036565_0_0_0"/>
<dbReference type="Proteomes" id="UP000002027">
    <property type="component" value="Chromosome 2"/>
</dbReference>
<dbReference type="AlphaFoldDB" id="D1C9I4"/>
<proteinExistence type="predicted"/>
<keyword evidence="2" id="KW-1185">Reference proteome</keyword>
<dbReference type="InParanoid" id="D1C9I4"/>
<accession>D1C9I4</accession>
<reference evidence="1 2" key="2">
    <citation type="journal article" date="2010" name="Stand. Genomic Sci.">
        <title>Complete genome sequence of Desulfohalobium retbaense type strain (HR(100)).</title>
        <authorList>
            <person name="Spring S."/>
            <person name="Nolan M."/>
            <person name="Lapidus A."/>
            <person name="Glavina Del Rio T."/>
            <person name="Copeland A."/>
            <person name="Tice H."/>
            <person name="Cheng J.F."/>
            <person name="Lucas S."/>
            <person name="Land M."/>
            <person name="Chen F."/>
            <person name="Bruce D."/>
            <person name="Goodwin L."/>
            <person name="Pitluck S."/>
            <person name="Ivanova N."/>
            <person name="Mavromatis K."/>
            <person name="Mikhailova N."/>
            <person name="Pati A."/>
            <person name="Chen A."/>
            <person name="Palaniappan K."/>
            <person name="Hauser L."/>
            <person name="Chang Y.J."/>
            <person name="Jeffries C.D."/>
            <person name="Munk C."/>
            <person name="Kiss H."/>
            <person name="Chain P."/>
            <person name="Han C."/>
            <person name="Brettin T."/>
            <person name="Detter J.C."/>
            <person name="Schuler E."/>
            <person name="Goker M."/>
            <person name="Rohde M."/>
            <person name="Bristow J."/>
            <person name="Eisen J.A."/>
            <person name="Markowitz V."/>
            <person name="Hugenholtz P."/>
            <person name="Kyrpides N.C."/>
            <person name="Klenk H.P."/>
        </authorList>
    </citation>
    <scope>NUCLEOTIDE SEQUENCE [LARGE SCALE GENOMIC DNA]</scope>
    <source>
        <strain evidence="2">ATCC 49802 / DSM 20745 / S 6022</strain>
    </source>
</reference>
<name>D1C9I4_SPHTD</name>
<protein>
    <submittedName>
        <fullName evidence="1">Uncharacterized protein</fullName>
    </submittedName>
</protein>
<sequence>MWVAYAMTLDTRNGQHNNTNLVVAERRRALLERLVEASRSAPAGPWERFTAVRVGLAGVVIYRPGIEPITAADMADLDALAADGSLELTKTPSGARLFEVTAQGRARAEGVDPGAGELANP</sequence>